<sequence>MRIDFAAGSLRGRIVLLTGASAGIGLAAARQLALLGAHLILVCRDAGRGEQARAAVRLAAPEAPTPDLLLADLAVQAEVHRLSDEILARYPRLDVLINNAGVLPNQLITTADGHELCWATNHLAPFILTNRLLPLLEAAGPGARIITVASEAHWIGEIEATAAARANANRSSAFTAYCDSKLANILFTKALADRLELTGITAHCLHPGIVRSNLWSHSSWLLRLLMAGAQPFARSCERAAETITHLATLPEAAQANGHYFKNKRVARVSSRATNRAEIHRLWRISAEETGISE</sequence>
<evidence type="ECO:0000313" key="4">
    <source>
        <dbReference type="Proteomes" id="UP000305517"/>
    </source>
</evidence>
<dbReference type="PRINTS" id="PR00081">
    <property type="entry name" value="GDHRDH"/>
</dbReference>
<dbReference type="InterPro" id="IPR036291">
    <property type="entry name" value="NAD(P)-bd_dom_sf"/>
</dbReference>
<accession>A0A5R8WQ29</accession>
<protein>
    <submittedName>
        <fullName evidence="3">SDR family NAD(P)-dependent oxidoreductase</fullName>
    </submittedName>
</protein>
<reference evidence="3 4" key="1">
    <citation type="submission" date="2019-05" db="EMBL/GenBank/DDBJ databases">
        <title>Hymenobacter edaphi sp. nov., isolated from abandoned arsenic-contaminated farmland soil.</title>
        <authorList>
            <person name="Nie L."/>
        </authorList>
    </citation>
    <scope>NUCLEOTIDE SEQUENCE [LARGE SCALE GENOMIC DNA]</scope>
    <source>
        <strain evidence="3 4">1-3-3-8</strain>
    </source>
</reference>
<name>A0A5R8WQ29_9BACT</name>
<comment type="caution">
    <text evidence="3">The sequence shown here is derived from an EMBL/GenBank/DDBJ whole genome shotgun (WGS) entry which is preliminary data.</text>
</comment>
<keyword evidence="1" id="KW-0560">Oxidoreductase</keyword>
<evidence type="ECO:0000256" key="2">
    <source>
        <dbReference type="RuleBase" id="RU000363"/>
    </source>
</evidence>
<gene>
    <name evidence="3" type="ORF">FDY95_15075</name>
</gene>
<dbReference type="PANTHER" id="PTHR43157">
    <property type="entry name" value="PHOSPHATIDYLINOSITOL-GLYCAN BIOSYNTHESIS CLASS F PROTEIN-RELATED"/>
    <property type="match status" value="1"/>
</dbReference>
<dbReference type="GO" id="GO:0016491">
    <property type="term" value="F:oxidoreductase activity"/>
    <property type="evidence" value="ECO:0007669"/>
    <property type="project" value="UniProtKB-KW"/>
</dbReference>
<dbReference type="EMBL" id="VAJM01000006">
    <property type="protein sequence ID" value="TLM91873.1"/>
    <property type="molecule type" value="Genomic_DNA"/>
</dbReference>
<dbReference type="InterPro" id="IPR002347">
    <property type="entry name" value="SDR_fam"/>
</dbReference>
<dbReference type="AlphaFoldDB" id="A0A5R8WQ29"/>
<evidence type="ECO:0000313" key="3">
    <source>
        <dbReference type="EMBL" id="TLM91873.1"/>
    </source>
</evidence>
<dbReference type="RefSeq" id="WP_138078909.1">
    <property type="nucleotide sequence ID" value="NZ_VAJM01000006.1"/>
</dbReference>
<proteinExistence type="inferred from homology"/>
<organism evidence="3 4">
    <name type="scientific">Hymenobacter jeollabukensis</name>
    <dbReference type="NCBI Taxonomy" id="2025313"/>
    <lineage>
        <taxon>Bacteria</taxon>
        <taxon>Pseudomonadati</taxon>
        <taxon>Bacteroidota</taxon>
        <taxon>Cytophagia</taxon>
        <taxon>Cytophagales</taxon>
        <taxon>Hymenobacteraceae</taxon>
        <taxon>Hymenobacter</taxon>
    </lineage>
</organism>
<comment type="similarity">
    <text evidence="2">Belongs to the short-chain dehydrogenases/reductases (SDR) family.</text>
</comment>
<dbReference type="SUPFAM" id="SSF51735">
    <property type="entry name" value="NAD(P)-binding Rossmann-fold domains"/>
    <property type="match status" value="1"/>
</dbReference>
<dbReference type="Gene3D" id="3.40.50.720">
    <property type="entry name" value="NAD(P)-binding Rossmann-like Domain"/>
    <property type="match status" value="1"/>
</dbReference>
<evidence type="ECO:0000256" key="1">
    <source>
        <dbReference type="ARBA" id="ARBA00023002"/>
    </source>
</evidence>
<dbReference type="Proteomes" id="UP000305517">
    <property type="component" value="Unassembled WGS sequence"/>
</dbReference>
<dbReference type="PRINTS" id="PR00080">
    <property type="entry name" value="SDRFAMILY"/>
</dbReference>
<keyword evidence="4" id="KW-1185">Reference proteome</keyword>
<dbReference type="Pfam" id="PF00106">
    <property type="entry name" value="adh_short"/>
    <property type="match status" value="1"/>
</dbReference>
<dbReference type="PANTHER" id="PTHR43157:SF31">
    <property type="entry name" value="PHOSPHATIDYLINOSITOL-GLYCAN BIOSYNTHESIS CLASS F PROTEIN"/>
    <property type="match status" value="1"/>
</dbReference>
<dbReference type="OrthoDB" id="597510at2"/>